<protein>
    <recommendedName>
        <fullName evidence="5">PQQ-like domain-containing protein</fullName>
    </recommendedName>
</protein>
<sequence>MRSEDVLEGDVPPPRAPRTRFTRKRDYAAIGLIVVALVVAVVVVWQKSDLRATASITTDRQYEDPAAPEFFPPSLGEVWRAESPATFEPVVAGPTVVTGRGGEVAGRDPETGDVRWTYRRDLELCTVSTQWRNAVALFRTTENALPESDPRHAGGCSEMTTLDPVSGKRDRQRNSDAELGTRLIGDGVYLTATGERLVTTVRSDLVETMDYGQIPAIVNPDKQPRTGCTYKSAHAASNKIAVIERCPNDAAARLTVYKATGKENESDKPVEVLSSVLGGESAQIVAMNDDLTAVAMPSPNRLVVFGADGAQTATYDLDLGPDDLRADPPGRASPVTRATGAFHWFSGSRTIVVSATELRPLWTIKDTLGPGTVFAGRALLPVKDAIAVVSQADGKEVGRIPVDRANHTGIVTMSSVGPIVLEQRGTTVVALH</sequence>
<accession>A0A1H0VZG0</accession>
<keyword evidence="2" id="KW-0812">Transmembrane</keyword>
<proteinExistence type="predicted"/>
<dbReference type="Proteomes" id="UP000199651">
    <property type="component" value="Unassembled WGS sequence"/>
</dbReference>
<reference evidence="4" key="1">
    <citation type="submission" date="2016-10" db="EMBL/GenBank/DDBJ databases">
        <authorList>
            <person name="Varghese N."/>
            <person name="Submissions S."/>
        </authorList>
    </citation>
    <scope>NUCLEOTIDE SEQUENCE [LARGE SCALE GENOMIC DNA]</scope>
    <source>
        <strain evidence="4">IBRC-M 10655</strain>
    </source>
</reference>
<organism evidence="3 4">
    <name type="scientific">Actinokineospora alba</name>
    <dbReference type="NCBI Taxonomy" id="504798"/>
    <lineage>
        <taxon>Bacteria</taxon>
        <taxon>Bacillati</taxon>
        <taxon>Actinomycetota</taxon>
        <taxon>Actinomycetes</taxon>
        <taxon>Pseudonocardiales</taxon>
        <taxon>Pseudonocardiaceae</taxon>
        <taxon>Actinokineospora</taxon>
    </lineage>
</organism>
<name>A0A1H0VZG0_9PSEU</name>
<evidence type="ECO:0000256" key="2">
    <source>
        <dbReference type="SAM" id="Phobius"/>
    </source>
</evidence>
<dbReference type="EMBL" id="FNJB01000016">
    <property type="protein sequence ID" value="SDP83794.1"/>
    <property type="molecule type" value="Genomic_DNA"/>
</dbReference>
<keyword evidence="2" id="KW-1133">Transmembrane helix</keyword>
<dbReference type="AlphaFoldDB" id="A0A1H0VZG0"/>
<dbReference type="InterPro" id="IPR011047">
    <property type="entry name" value="Quinoprotein_ADH-like_sf"/>
</dbReference>
<dbReference type="SUPFAM" id="SSF50998">
    <property type="entry name" value="Quinoprotein alcohol dehydrogenase-like"/>
    <property type="match status" value="1"/>
</dbReference>
<evidence type="ECO:0000313" key="4">
    <source>
        <dbReference type="Proteomes" id="UP000199651"/>
    </source>
</evidence>
<gene>
    <name evidence="3" type="ORF">SAMN05192558_11695</name>
</gene>
<evidence type="ECO:0008006" key="5">
    <source>
        <dbReference type="Google" id="ProtNLM"/>
    </source>
</evidence>
<evidence type="ECO:0000313" key="3">
    <source>
        <dbReference type="EMBL" id="SDP83794.1"/>
    </source>
</evidence>
<feature type="region of interest" description="Disordered" evidence="1">
    <location>
        <begin position="145"/>
        <end position="174"/>
    </location>
</feature>
<dbReference type="STRING" id="504798.SAMN05421871_11696"/>
<keyword evidence="2" id="KW-0472">Membrane</keyword>
<feature type="transmembrane region" description="Helical" evidence="2">
    <location>
        <begin position="27"/>
        <end position="45"/>
    </location>
</feature>
<keyword evidence="4" id="KW-1185">Reference proteome</keyword>
<evidence type="ECO:0000256" key="1">
    <source>
        <dbReference type="SAM" id="MobiDB-lite"/>
    </source>
</evidence>